<accession>A0A369W8N6</accession>
<proteinExistence type="predicted"/>
<dbReference type="OrthoDB" id="7596208at2"/>
<keyword evidence="1" id="KW-0732">Signal</keyword>
<sequence>MGFRKRLNVALRLVALSCCLPAMATAEENLGWHGQKGEGGASLFYGIPQSDYAPLFFSCAQGSDELAFVFVFAPIEAVDGVEVEVLLEAGDISVPIATTGARIEMDDSFILEGRTVLDARLADLLTSRGTLSVFVEDGAEDYPLDGAREAATALLETCTGKAAAAPTPGTTQCDLAAWVMKGAPADLAVRAGPGPDYPELSTVPRPYTDGEEIYFPQVTITGSRDGWLQISEVITELYGGWPTDPITTFSGEGWLPGDMLRVWLQSPHLLSWPSDDAPIAFTVSTSGSITDNFRLDTLHACEGSWVEVEGRRDDERPRGWIRDICASQVTTCP</sequence>
<organism evidence="2 3">
    <name type="scientific">Pelagibacterium lacus</name>
    <dbReference type="NCBI Taxonomy" id="2282655"/>
    <lineage>
        <taxon>Bacteria</taxon>
        <taxon>Pseudomonadati</taxon>
        <taxon>Pseudomonadota</taxon>
        <taxon>Alphaproteobacteria</taxon>
        <taxon>Hyphomicrobiales</taxon>
        <taxon>Devosiaceae</taxon>
        <taxon>Pelagibacterium</taxon>
    </lineage>
</organism>
<dbReference type="RefSeq" id="WP_147275960.1">
    <property type="nucleotide sequence ID" value="NZ_QQNH01000001.1"/>
</dbReference>
<dbReference type="Proteomes" id="UP000253759">
    <property type="component" value="Unassembled WGS sequence"/>
</dbReference>
<protein>
    <recommendedName>
        <fullName evidence="4">SH3 domain-containing protein</fullName>
    </recommendedName>
</protein>
<dbReference type="AlphaFoldDB" id="A0A369W8N6"/>
<reference evidence="3" key="1">
    <citation type="submission" date="2018-07" db="EMBL/GenBank/DDBJ databases">
        <authorList>
            <person name="Liu B.-T."/>
            <person name="Du Z."/>
        </authorList>
    </citation>
    <scope>NUCLEOTIDE SEQUENCE [LARGE SCALE GENOMIC DNA]</scope>
    <source>
        <strain evidence="3">XYN52</strain>
    </source>
</reference>
<evidence type="ECO:0008006" key="4">
    <source>
        <dbReference type="Google" id="ProtNLM"/>
    </source>
</evidence>
<evidence type="ECO:0000313" key="3">
    <source>
        <dbReference type="Proteomes" id="UP000253759"/>
    </source>
</evidence>
<keyword evidence="3" id="KW-1185">Reference proteome</keyword>
<evidence type="ECO:0000256" key="1">
    <source>
        <dbReference type="SAM" id="SignalP"/>
    </source>
</evidence>
<feature type="chain" id="PRO_5016785507" description="SH3 domain-containing protein" evidence="1">
    <location>
        <begin position="25"/>
        <end position="333"/>
    </location>
</feature>
<evidence type="ECO:0000313" key="2">
    <source>
        <dbReference type="EMBL" id="RDE10417.1"/>
    </source>
</evidence>
<name>A0A369W8N6_9HYPH</name>
<feature type="signal peptide" evidence="1">
    <location>
        <begin position="1"/>
        <end position="24"/>
    </location>
</feature>
<gene>
    <name evidence="2" type="ORF">DVH29_00230</name>
</gene>
<comment type="caution">
    <text evidence="2">The sequence shown here is derived from an EMBL/GenBank/DDBJ whole genome shotgun (WGS) entry which is preliminary data.</text>
</comment>
<dbReference type="EMBL" id="QQNH01000001">
    <property type="protein sequence ID" value="RDE10417.1"/>
    <property type="molecule type" value="Genomic_DNA"/>
</dbReference>